<proteinExistence type="inferred from homology"/>
<evidence type="ECO:0000256" key="2">
    <source>
        <dbReference type="ARBA" id="ARBA00015007"/>
    </source>
</evidence>
<name>A0A2S2BZ16_9NOCA</name>
<evidence type="ECO:0000256" key="3">
    <source>
        <dbReference type="ARBA" id="ARBA00022801"/>
    </source>
</evidence>
<dbReference type="GO" id="GO:0016787">
    <property type="term" value="F:hydrolase activity"/>
    <property type="evidence" value="ECO:0007669"/>
    <property type="project" value="UniProtKB-KW"/>
</dbReference>
<organism evidence="6 7">
    <name type="scientific">Rhodococcus oxybenzonivorans</name>
    <dbReference type="NCBI Taxonomy" id="1990687"/>
    <lineage>
        <taxon>Bacteria</taxon>
        <taxon>Bacillati</taxon>
        <taxon>Actinomycetota</taxon>
        <taxon>Actinomycetes</taxon>
        <taxon>Mycobacteriales</taxon>
        <taxon>Nocardiaceae</taxon>
        <taxon>Rhodococcus</taxon>
    </lineage>
</organism>
<dbReference type="InterPro" id="IPR001031">
    <property type="entry name" value="Thioesterase"/>
</dbReference>
<dbReference type="PANTHER" id="PTHR11487:SF0">
    <property type="entry name" value="S-ACYL FATTY ACID SYNTHASE THIOESTERASE, MEDIUM CHAIN"/>
    <property type="match status" value="1"/>
</dbReference>
<dbReference type="Proteomes" id="UP000245711">
    <property type="component" value="Chromosome"/>
</dbReference>
<evidence type="ECO:0000313" key="6">
    <source>
        <dbReference type="EMBL" id="AWK73823.1"/>
    </source>
</evidence>
<feature type="domain" description="Thioesterase TesA-like" evidence="5">
    <location>
        <begin position="7"/>
        <end position="231"/>
    </location>
</feature>
<accession>A0A2S2BZ16</accession>
<evidence type="ECO:0000259" key="5">
    <source>
        <dbReference type="SMART" id="SM00824"/>
    </source>
</evidence>
<dbReference type="PANTHER" id="PTHR11487">
    <property type="entry name" value="THIOESTERASE"/>
    <property type="match status" value="1"/>
</dbReference>
<keyword evidence="3" id="KW-0378">Hydrolase</keyword>
<evidence type="ECO:0000256" key="1">
    <source>
        <dbReference type="ARBA" id="ARBA00007169"/>
    </source>
</evidence>
<keyword evidence="7" id="KW-1185">Reference proteome</keyword>
<dbReference type="RefSeq" id="WP_109332208.1">
    <property type="nucleotide sequence ID" value="NZ_CP021354.1"/>
</dbReference>
<dbReference type="SUPFAM" id="SSF53474">
    <property type="entry name" value="alpha/beta-Hydrolases"/>
    <property type="match status" value="1"/>
</dbReference>
<dbReference type="OrthoDB" id="8480037at2"/>
<comment type="similarity">
    <text evidence="1">Belongs to the thioesterase family.</text>
</comment>
<reference evidence="6 7" key="1">
    <citation type="submission" date="2017-05" db="EMBL/GenBank/DDBJ databases">
        <title>Isolation of Rhodococcus sp. S2-17 biodegrading of BP-3.</title>
        <authorList>
            <person name="Lee Y."/>
            <person name="Kim K.H."/>
            <person name="Chun B.H."/>
            <person name="Jung H.S."/>
            <person name="Jeon C.O."/>
        </authorList>
    </citation>
    <scope>NUCLEOTIDE SEQUENCE [LARGE SCALE GENOMIC DNA]</scope>
    <source>
        <strain evidence="6 7">S2-17</strain>
    </source>
</reference>
<dbReference type="GO" id="GO:0008610">
    <property type="term" value="P:lipid biosynthetic process"/>
    <property type="evidence" value="ECO:0007669"/>
    <property type="project" value="TreeGrafter"/>
</dbReference>
<dbReference type="EMBL" id="CP021354">
    <property type="protein sequence ID" value="AWK73823.1"/>
    <property type="molecule type" value="Genomic_DNA"/>
</dbReference>
<protein>
    <recommendedName>
        <fullName evidence="2">Thioesterase TesA</fullName>
    </recommendedName>
</protein>
<dbReference type="SMART" id="SM00824">
    <property type="entry name" value="PKS_TE"/>
    <property type="match status" value="1"/>
</dbReference>
<dbReference type="KEGG" id="roz:CBI38_21930"/>
<dbReference type="InterPro" id="IPR020802">
    <property type="entry name" value="TesA-like"/>
</dbReference>
<dbReference type="InterPro" id="IPR012223">
    <property type="entry name" value="TEII"/>
</dbReference>
<evidence type="ECO:0000256" key="4">
    <source>
        <dbReference type="ARBA" id="ARBA00024293"/>
    </source>
</evidence>
<dbReference type="AlphaFoldDB" id="A0A2S2BZ16"/>
<gene>
    <name evidence="6" type="ORF">CBI38_21930</name>
</gene>
<dbReference type="InterPro" id="IPR029058">
    <property type="entry name" value="AB_hydrolase_fold"/>
</dbReference>
<dbReference type="Gene3D" id="3.40.50.1820">
    <property type="entry name" value="alpha/beta hydrolase"/>
    <property type="match status" value="1"/>
</dbReference>
<comment type="catalytic activity">
    <reaction evidence="4">
        <text>a fatty acyl-CoA + H2O = a fatty acid + CoA + H(+)</text>
        <dbReference type="Rhea" id="RHEA:16781"/>
        <dbReference type="ChEBI" id="CHEBI:15377"/>
        <dbReference type="ChEBI" id="CHEBI:15378"/>
        <dbReference type="ChEBI" id="CHEBI:28868"/>
        <dbReference type="ChEBI" id="CHEBI:57287"/>
        <dbReference type="ChEBI" id="CHEBI:77636"/>
    </reaction>
</comment>
<dbReference type="Pfam" id="PF00975">
    <property type="entry name" value="Thioesterase"/>
    <property type="match status" value="1"/>
</dbReference>
<sequence>MSETVLVCLPYAGSGASFFRGWRSFAPRGLEVAPLQLPGREERFVDPPLTEVAEAVDDLLPRVLPIGQGADRVAIFGHSLGAVLAYELAHRLAGQGGVPLTHLFVSGAPGPATVREIRASLLDDEGFLAQVHELAGYSHPALENPELRELLLPVLRADVEMHENYRPPPHPLLDIPVTALRGREDHLVSAEQAAQWKEVTTGESTVVELDGGHMYLTDHPHALLRLVASRLSVTEPR</sequence>
<evidence type="ECO:0000313" key="7">
    <source>
        <dbReference type="Proteomes" id="UP000245711"/>
    </source>
</evidence>